<protein>
    <submittedName>
        <fullName evidence="2">Membrane protein</fullName>
    </submittedName>
</protein>
<dbReference type="OrthoDB" id="5348860at2"/>
<dbReference type="RefSeq" id="WP_040988955.1">
    <property type="nucleotide sequence ID" value="NZ_JTKH01000007.1"/>
</dbReference>
<evidence type="ECO:0000313" key="2">
    <source>
        <dbReference type="EMBL" id="KII80259.1"/>
    </source>
</evidence>
<dbReference type="AlphaFoldDB" id="A0A0C2JQA7"/>
<sequence>MKALRTPAAIASLMALQACSMFNASPELDPTKSHASNASLDQPSSIKPQSFIMRGEVILGHEVSSIQPCGSEQQYWLSLDNDKFQQSMKLINTPYQPMYGEMIGHLETSGSDGFDADYSARFVVDKVNLLTAENPQRCQRAAQNTRAFGNEPSWSLDFTSSYLSFQPMGGQKQNLTINSSRIEPNRRRYDFDQGQLELNLRSCSDTMSDTLYGWSASLQIDNKRYEGCATLSNDDATKDWVGIYQAASTKNSTFSVRLDLHPDHAATTTYQYQDGSGDSVERGYWQQLNHDQLQVVMTHHQQQPLLSERIFNRNGYQLHAGKEKVGNIIYPIADGGLVLFKSKQQTDATAIDHSVQQVRQPALKEPLAVASSAQFNPKVDRALRDYFTMHNTDPSNTRYRWLTYDLNGDGQPELLAQLDWCGSGGCTLLIFEDHQKQWRFNSRVTLVNTPLNVGHKTQHGWRDLVLFVRGGGAEPNQHVLRYDGISYPMNPSIAPVAGLNDISQVQLFSDGLTPHQQGVQM</sequence>
<feature type="signal peptide" evidence="1">
    <location>
        <begin position="1"/>
        <end position="24"/>
    </location>
</feature>
<dbReference type="PROSITE" id="PS51257">
    <property type="entry name" value="PROKAR_LIPOPROTEIN"/>
    <property type="match status" value="1"/>
</dbReference>
<keyword evidence="3" id="KW-1185">Reference proteome</keyword>
<feature type="chain" id="PRO_5009758645" evidence="1">
    <location>
        <begin position="25"/>
        <end position="521"/>
    </location>
</feature>
<organism evidence="2 3">
    <name type="scientific">Vibrio renipiscarius</name>
    <dbReference type="NCBI Taxonomy" id="1461322"/>
    <lineage>
        <taxon>Bacteria</taxon>
        <taxon>Pseudomonadati</taxon>
        <taxon>Pseudomonadota</taxon>
        <taxon>Gammaproteobacteria</taxon>
        <taxon>Vibrionales</taxon>
        <taxon>Vibrionaceae</taxon>
        <taxon>Vibrio</taxon>
    </lineage>
</organism>
<accession>A0A0C2JQA7</accession>
<evidence type="ECO:0000313" key="3">
    <source>
        <dbReference type="Proteomes" id="UP000031672"/>
    </source>
</evidence>
<keyword evidence="1" id="KW-0732">Signal</keyword>
<dbReference type="STRING" id="1461322.OJ16_07240"/>
<proteinExistence type="predicted"/>
<gene>
    <name evidence="2" type="ORF">OJ16_07240</name>
</gene>
<comment type="caution">
    <text evidence="2">The sequence shown here is derived from an EMBL/GenBank/DDBJ whole genome shotgun (WGS) entry which is preliminary data.</text>
</comment>
<evidence type="ECO:0000256" key="1">
    <source>
        <dbReference type="SAM" id="SignalP"/>
    </source>
</evidence>
<name>A0A0C2JQA7_9VIBR</name>
<reference evidence="2 3" key="1">
    <citation type="submission" date="2014-11" db="EMBL/GenBank/DDBJ databases">
        <title>Draft Genome Sequence of Vibrio piscirenalis strains CECT 8603T and CECT 8604, two marine Gammaproteobacterium isolated from cultured gilthead sea bream (Sparus aurata).</title>
        <authorList>
            <person name="Arahal D.R."/>
            <person name="Rodrigo-Torres L."/>
            <person name="Lucena T."/>
            <person name="Pujalte M.J."/>
        </authorList>
    </citation>
    <scope>NUCLEOTIDE SEQUENCE [LARGE SCALE GENOMIC DNA]</scope>
    <source>
        <strain evidence="2 3">DCR 1-4-2</strain>
    </source>
</reference>
<dbReference type="Proteomes" id="UP000031672">
    <property type="component" value="Unassembled WGS sequence"/>
</dbReference>
<dbReference type="EMBL" id="JTKH01000007">
    <property type="protein sequence ID" value="KII80259.1"/>
    <property type="molecule type" value="Genomic_DNA"/>
</dbReference>
<accession>A0A0C2P7P3</accession>